<dbReference type="EMBL" id="SCKG01000082">
    <property type="protein sequence ID" value="TDG95842.1"/>
    <property type="molecule type" value="Genomic_DNA"/>
</dbReference>
<comment type="caution">
    <text evidence="2">The sequence shown here is derived from an EMBL/GenBank/DDBJ whole genome shotgun (WGS) entry which is preliminary data.</text>
</comment>
<accession>A0A484C1T3</accession>
<proteinExistence type="predicted"/>
<organism evidence="2 3">
    <name type="scientific">Perca flavescens</name>
    <name type="common">American yellow perch</name>
    <name type="synonym">Morone flavescens</name>
    <dbReference type="NCBI Taxonomy" id="8167"/>
    <lineage>
        <taxon>Eukaryota</taxon>
        <taxon>Metazoa</taxon>
        <taxon>Chordata</taxon>
        <taxon>Craniata</taxon>
        <taxon>Vertebrata</taxon>
        <taxon>Euteleostomi</taxon>
        <taxon>Actinopterygii</taxon>
        <taxon>Neopterygii</taxon>
        <taxon>Teleostei</taxon>
        <taxon>Neoteleostei</taxon>
        <taxon>Acanthomorphata</taxon>
        <taxon>Eupercaria</taxon>
        <taxon>Perciformes</taxon>
        <taxon>Percoidei</taxon>
        <taxon>Percidae</taxon>
        <taxon>Percinae</taxon>
        <taxon>Perca</taxon>
    </lineage>
</organism>
<protein>
    <recommendedName>
        <fullName evidence="4">Cocaine- and amphetamine-regulated transcript protein</fullName>
    </recommendedName>
</protein>
<reference evidence="2 3" key="1">
    <citation type="submission" date="2019-01" db="EMBL/GenBank/DDBJ databases">
        <title>A chromosome-scale genome assembly of the yellow perch, Perca flavescens.</title>
        <authorList>
            <person name="Feron R."/>
            <person name="Morvezen R."/>
            <person name="Bestin A."/>
            <person name="Haffray P."/>
            <person name="Klopp C."/>
            <person name="Zahm M."/>
            <person name="Cabau C."/>
            <person name="Roques C."/>
            <person name="Donnadieu C."/>
            <person name="Bouchez O."/>
            <person name="Christie M."/>
            <person name="Larson W."/>
            <person name="Guiguen Y."/>
        </authorList>
    </citation>
    <scope>NUCLEOTIDE SEQUENCE [LARGE SCALE GENOMIC DNA]</scope>
    <source>
        <strain evidence="2">YP-PL-M2</strain>
        <tissue evidence="2">Blood</tissue>
    </source>
</reference>
<dbReference type="Proteomes" id="UP000295070">
    <property type="component" value="Unassembled WGS sequence"/>
</dbReference>
<keyword evidence="3" id="KW-1185">Reference proteome</keyword>
<feature type="chain" id="PRO_5019788415" description="Cocaine- and amphetamine-regulated transcript protein" evidence="1">
    <location>
        <begin position="20"/>
        <end position="117"/>
    </location>
</feature>
<sequence>MCSVFLLLIGCVCLQRVGCRLPDFTPASDWLQVEVSESHDFTSLQKKNESHDFTSLQKKNRLRRLPGLCRRLKRRRVTVLCNREKFCWPTPTQKTRPVHVCLCPRGSRCSHFFVHSL</sequence>
<dbReference type="AlphaFoldDB" id="A0A484C1T3"/>
<evidence type="ECO:0008006" key="4">
    <source>
        <dbReference type="Google" id="ProtNLM"/>
    </source>
</evidence>
<evidence type="ECO:0000313" key="3">
    <source>
        <dbReference type="Proteomes" id="UP000295070"/>
    </source>
</evidence>
<evidence type="ECO:0000256" key="1">
    <source>
        <dbReference type="SAM" id="SignalP"/>
    </source>
</evidence>
<evidence type="ECO:0000313" key="2">
    <source>
        <dbReference type="EMBL" id="TDG95842.1"/>
    </source>
</evidence>
<gene>
    <name evidence="2" type="ORF">EPR50_G00244690</name>
</gene>
<keyword evidence="1" id="KW-0732">Signal</keyword>
<name>A0A484C1T3_PERFV</name>
<feature type="signal peptide" evidence="1">
    <location>
        <begin position="1"/>
        <end position="19"/>
    </location>
</feature>